<dbReference type="SUPFAM" id="SSF53335">
    <property type="entry name" value="S-adenosyl-L-methionine-dependent methyltransferases"/>
    <property type="match status" value="1"/>
</dbReference>
<dbReference type="InterPro" id="IPR007848">
    <property type="entry name" value="Small_mtfrase_dom"/>
</dbReference>
<evidence type="ECO:0000256" key="3">
    <source>
        <dbReference type="SAM" id="MobiDB-lite"/>
    </source>
</evidence>
<feature type="region of interest" description="Disordered" evidence="3">
    <location>
        <begin position="57"/>
        <end position="78"/>
    </location>
</feature>
<feature type="domain" description="DUF4942" evidence="5">
    <location>
        <begin position="96"/>
        <end position="280"/>
    </location>
</feature>
<name>A0AAE6NWF7_PARPN</name>
<organism evidence="6 7">
    <name type="scientific">Paracoccus pantotrophus</name>
    <name type="common">Thiosphaera pantotropha</name>
    <dbReference type="NCBI Taxonomy" id="82367"/>
    <lineage>
        <taxon>Bacteria</taxon>
        <taxon>Pseudomonadati</taxon>
        <taxon>Pseudomonadota</taxon>
        <taxon>Alphaproteobacteria</taxon>
        <taxon>Rhodobacterales</taxon>
        <taxon>Paracoccaceae</taxon>
        <taxon>Paracoccus</taxon>
    </lineage>
</organism>
<geneLocation type="plasmid" evidence="7">
    <name>ppan1</name>
</geneLocation>
<dbReference type="Pfam" id="PF13708">
    <property type="entry name" value="DUF4942"/>
    <property type="match status" value="1"/>
</dbReference>
<evidence type="ECO:0000259" key="4">
    <source>
        <dbReference type="Pfam" id="PF05175"/>
    </source>
</evidence>
<dbReference type="EMBL" id="CP044424">
    <property type="protein sequence ID" value="QFG36123.1"/>
    <property type="molecule type" value="Genomic_DNA"/>
</dbReference>
<gene>
    <name evidence="6" type="ORF">ESD82_07750</name>
</gene>
<feature type="compositionally biased region" description="Basic and acidic residues" evidence="3">
    <location>
        <begin position="67"/>
        <end position="78"/>
    </location>
</feature>
<feature type="domain" description="Methyltransferase small" evidence="4">
    <location>
        <begin position="316"/>
        <end position="430"/>
    </location>
</feature>
<dbReference type="RefSeq" id="WP_147429457.1">
    <property type="nucleotide sequence ID" value="NZ_CP044424.1"/>
</dbReference>
<evidence type="ECO:0000256" key="2">
    <source>
        <dbReference type="ARBA" id="ARBA00022691"/>
    </source>
</evidence>
<dbReference type="AlphaFoldDB" id="A0AAE6NWF7"/>
<evidence type="ECO:0000313" key="6">
    <source>
        <dbReference type="EMBL" id="QFG36123.1"/>
    </source>
</evidence>
<accession>A0AAE6NWF7</accession>
<sequence length="481" mass="53837">MLFPMFHDTPMKPGALVAPLNLAAICTARDAALARIEEGAAALRAAFDLTQEAAQTAKGAHGGWHSPRTDRGEESARDRLFPARFDPAESIEAFRRDLDAAIWTRLLEESGLRKIMDAKERDDLDAAMQGDVPPATMDNITATIERLMGDAGMIWRRGVARTFSQLDRRFRSHDGFKIGSRIILTRVFNEWGGFTYGEIRQVLYDIERAFSILDGQSDRAGELERAISIARRNTIGPRQDEIETTYFKVRCFKNGNAHLWMVNDELVRKVNKTLAEYYGEVLADAAPRQDRPEDYRPTSTAVARVLAFYPTPAEAVAVLLDGLDLREGQRVLEPEAGIGNIVRELLKRPVSVDAVEIHPGRADVLRGIASDRLQVSCANFLQTKPQPVYDAVLMNPPFAGTHWMNHVRHAFDFLKPGGELRAILPASAEVNETPAHQKFRAWAETFSPGWRGMWRDLPAESFAEVGVRINTVVLTLRKPNR</sequence>
<protein>
    <submittedName>
        <fullName evidence="6">DUF4942 domain-containing protein</fullName>
    </submittedName>
</protein>
<dbReference type="PROSITE" id="PS00092">
    <property type="entry name" value="N6_MTASE"/>
    <property type="match status" value="1"/>
</dbReference>
<keyword evidence="1" id="KW-0489">Methyltransferase</keyword>
<dbReference type="Pfam" id="PF05175">
    <property type="entry name" value="MTS"/>
    <property type="match status" value="1"/>
</dbReference>
<proteinExistence type="predicted"/>
<dbReference type="InterPro" id="IPR029063">
    <property type="entry name" value="SAM-dependent_MTases_sf"/>
</dbReference>
<keyword evidence="6" id="KW-0614">Plasmid</keyword>
<dbReference type="InterPro" id="IPR031339">
    <property type="entry name" value="DUF4942"/>
</dbReference>
<keyword evidence="1" id="KW-0808">Transferase</keyword>
<dbReference type="GeneID" id="51370455"/>
<dbReference type="GO" id="GO:0032259">
    <property type="term" value="P:methylation"/>
    <property type="evidence" value="ECO:0007669"/>
    <property type="project" value="InterPro"/>
</dbReference>
<dbReference type="Proteomes" id="UP000326453">
    <property type="component" value="Plasmid pPAN1"/>
</dbReference>
<evidence type="ECO:0000259" key="5">
    <source>
        <dbReference type="Pfam" id="PF13708"/>
    </source>
</evidence>
<dbReference type="CDD" id="cd02440">
    <property type="entry name" value="AdoMet_MTases"/>
    <property type="match status" value="1"/>
</dbReference>
<dbReference type="GO" id="GO:0008168">
    <property type="term" value="F:methyltransferase activity"/>
    <property type="evidence" value="ECO:0007669"/>
    <property type="project" value="InterPro"/>
</dbReference>
<keyword evidence="2" id="KW-0949">S-adenosyl-L-methionine</keyword>
<dbReference type="GO" id="GO:0003676">
    <property type="term" value="F:nucleic acid binding"/>
    <property type="evidence" value="ECO:0007669"/>
    <property type="project" value="InterPro"/>
</dbReference>
<evidence type="ECO:0000256" key="1">
    <source>
        <dbReference type="ARBA" id="ARBA00022603"/>
    </source>
</evidence>
<dbReference type="KEGG" id="ppan:ESD82_07750"/>
<dbReference type="PRINTS" id="PR00507">
    <property type="entry name" value="N12N6MTFRASE"/>
</dbReference>
<dbReference type="InterPro" id="IPR002052">
    <property type="entry name" value="DNA_methylase_N6_adenine_CS"/>
</dbReference>
<evidence type="ECO:0000313" key="7">
    <source>
        <dbReference type="Proteomes" id="UP000326453"/>
    </source>
</evidence>
<reference evidence="6 7" key="1">
    <citation type="submission" date="2019-01" db="EMBL/GenBank/DDBJ databases">
        <title>Complete Genome Sequence and Annotation of the Paracoccus pantotrophus type strain DSM 2944.</title>
        <authorList>
            <person name="Bockwoldt J.A."/>
            <person name="Zimmermann M."/>
            <person name="Tiso T."/>
            <person name="Blank L.M."/>
        </authorList>
    </citation>
    <scope>NUCLEOTIDE SEQUENCE [LARGE SCALE GENOMIC DNA]</scope>
    <source>
        <strain evidence="6 7">DSM 2944</strain>
        <plasmid evidence="7">ppan1</plasmid>
    </source>
</reference>
<dbReference type="Gene3D" id="3.40.50.150">
    <property type="entry name" value="Vaccinia Virus protein VP39"/>
    <property type="match status" value="1"/>
</dbReference>